<dbReference type="EC" id="5.4.2.6" evidence="1"/>
<dbReference type="EMBL" id="LZZM01000073">
    <property type="protein sequence ID" value="OOM81059.1"/>
    <property type="molecule type" value="Genomic_DNA"/>
</dbReference>
<dbReference type="SFLD" id="SFLDS00003">
    <property type="entry name" value="Haloacid_Dehalogenase"/>
    <property type="match status" value="1"/>
</dbReference>
<keyword evidence="1" id="KW-0413">Isomerase</keyword>
<organism evidence="1 2">
    <name type="scientific">Clostridium puniceum</name>
    <dbReference type="NCBI Taxonomy" id="29367"/>
    <lineage>
        <taxon>Bacteria</taxon>
        <taxon>Bacillati</taxon>
        <taxon>Bacillota</taxon>
        <taxon>Clostridia</taxon>
        <taxon>Eubacteriales</taxon>
        <taxon>Clostridiaceae</taxon>
        <taxon>Clostridium</taxon>
    </lineage>
</organism>
<dbReference type="InterPro" id="IPR036412">
    <property type="entry name" value="HAD-like_sf"/>
</dbReference>
<dbReference type="InterPro" id="IPR006439">
    <property type="entry name" value="HAD-SF_hydro_IA"/>
</dbReference>
<evidence type="ECO:0000313" key="2">
    <source>
        <dbReference type="Proteomes" id="UP000190890"/>
    </source>
</evidence>
<keyword evidence="2" id="KW-1185">Reference proteome</keyword>
<evidence type="ECO:0000313" key="1">
    <source>
        <dbReference type="EMBL" id="OOM81059.1"/>
    </source>
</evidence>
<dbReference type="InterPro" id="IPR023214">
    <property type="entry name" value="HAD_sf"/>
</dbReference>
<reference evidence="1 2" key="1">
    <citation type="submission" date="2016-05" db="EMBL/GenBank/DDBJ databases">
        <title>Microbial solvent formation.</title>
        <authorList>
            <person name="Poehlein A."/>
            <person name="Montoya Solano J.D."/>
            <person name="Flitsch S."/>
            <person name="Krabben P."/>
            <person name="Duerre P."/>
            <person name="Daniel R."/>
        </authorList>
    </citation>
    <scope>NUCLEOTIDE SEQUENCE [LARGE SCALE GENOMIC DNA]</scope>
    <source>
        <strain evidence="1 2">DSM 2619</strain>
    </source>
</reference>
<dbReference type="Proteomes" id="UP000190890">
    <property type="component" value="Unassembled WGS sequence"/>
</dbReference>
<protein>
    <submittedName>
        <fullName evidence="1">Beta-phosphoglucomutase</fullName>
        <ecNumber evidence="1">5.4.2.6</ecNumber>
    </submittedName>
</protein>
<comment type="caution">
    <text evidence="1">The sequence shown here is derived from an EMBL/GenBank/DDBJ whole genome shotgun (WGS) entry which is preliminary data.</text>
</comment>
<sequence>MRTVDAVIFDMDGVLIDSERISFKCFQEVFKEYNYKMDEEFYLKLIGRNVKSIKTIMEEEYGADFPFDIIYRKKADLAYEITNKNGVIVKPGVHELLDYLNTQNYKIAVASSTRRERVLQLLEEAKIKDKVSYIIGGDQVENSKPNPEIFLKAAKGLEMEPEKCMVIEDSDAGITAAHAAKMIGIHVPDMKFLDEENKDLAYKIFGSLSEVREYLEENKKANSLK</sequence>
<dbReference type="InterPro" id="IPR041492">
    <property type="entry name" value="HAD_2"/>
</dbReference>
<dbReference type="SUPFAM" id="SSF56784">
    <property type="entry name" value="HAD-like"/>
    <property type="match status" value="1"/>
</dbReference>
<accession>A0A1S8TTS6</accession>
<dbReference type="RefSeq" id="WP_077846431.1">
    <property type="nucleotide sequence ID" value="NZ_LZZM01000073.1"/>
</dbReference>
<dbReference type="STRING" id="29367.CLPUN_12190"/>
<dbReference type="NCBIfam" id="TIGR01509">
    <property type="entry name" value="HAD-SF-IA-v3"/>
    <property type="match status" value="1"/>
</dbReference>
<dbReference type="PANTHER" id="PTHR18901">
    <property type="entry name" value="2-DEOXYGLUCOSE-6-PHOSPHATE PHOSPHATASE 2"/>
    <property type="match status" value="1"/>
</dbReference>
<gene>
    <name evidence="1" type="primary">ycjU</name>
    <name evidence="1" type="ORF">CLPUN_12190</name>
</gene>
<dbReference type="OrthoDB" id="9797743at2"/>
<dbReference type="Pfam" id="PF13419">
    <property type="entry name" value="HAD_2"/>
    <property type="match status" value="1"/>
</dbReference>
<dbReference type="CDD" id="cd07505">
    <property type="entry name" value="HAD_BPGM-like"/>
    <property type="match status" value="1"/>
</dbReference>
<proteinExistence type="predicted"/>
<dbReference type="Gene3D" id="3.40.50.1000">
    <property type="entry name" value="HAD superfamily/HAD-like"/>
    <property type="match status" value="1"/>
</dbReference>
<dbReference type="AlphaFoldDB" id="A0A1S8TTS6"/>
<name>A0A1S8TTS6_9CLOT</name>
<dbReference type="PANTHER" id="PTHR18901:SF38">
    <property type="entry name" value="PSEUDOURIDINE-5'-PHOSPHATASE"/>
    <property type="match status" value="1"/>
</dbReference>
<dbReference type="NCBIfam" id="TIGR01549">
    <property type="entry name" value="HAD-SF-IA-v1"/>
    <property type="match status" value="1"/>
</dbReference>
<dbReference type="SFLD" id="SFLDG01135">
    <property type="entry name" value="C1.5.6:_HAD__Beta-PGM__Phospha"/>
    <property type="match status" value="1"/>
</dbReference>
<dbReference type="GO" id="GO:0008801">
    <property type="term" value="F:beta-phosphoglucomutase activity"/>
    <property type="evidence" value="ECO:0007669"/>
    <property type="project" value="UniProtKB-EC"/>
</dbReference>
<dbReference type="Gene3D" id="1.10.150.240">
    <property type="entry name" value="Putative phosphatase, domain 2"/>
    <property type="match status" value="1"/>
</dbReference>
<dbReference type="InterPro" id="IPR023198">
    <property type="entry name" value="PGP-like_dom2"/>
</dbReference>
<dbReference type="PRINTS" id="PR00413">
    <property type="entry name" value="HADHALOGNASE"/>
</dbReference>
<dbReference type="SFLD" id="SFLDG01129">
    <property type="entry name" value="C1.5:_HAD__Beta-PGM__Phosphata"/>
    <property type="match status" value="1"/>
</dbReference>